<evidence type="ECO:0000313" key="1">
    <source>
        <dbReference type="EMBL" id="AHH01790.1"/>
    </source>
</evidence>
<gene>
    <name evidence="1" type="ORF">pv_223</name>
</gene>
<reference evidence="1 2" key="1">
    <citation type="journal article" date="2014" name="Proc. Natl. Acad. Sci. U.S.A.">
        <title>Thirty-thousand-year-old distant relative of giant icosahedral DNA viruses with a pandoravirus morphology.</title>
        <authorList>
            <person name="Legendre M."/>
            <person name="Bartoli J."/>
            <person name="Shmakova L."/>
            <person name="Jeudy S."/>
            <person name="Labadie K."/>
            <person name="Adrait A."/>
            <person name="Lescot M."/>
            <person name="Poirot O."/>
            <person name="Bertaux L."/>
            <person name="Bruley C."/>
            <person name="Coute Y."/>
            <person name="Rivkina E."/>
            <person name="Abergel C."/>
            <person name="Claverie J.M."/>
        </authorList>
    </citation>
    <scope>NUCLEOTIDE SEQUENCE [LARGE SCALE GENOMIC DNA]</scope>
    <source>
        <strain evidence="1">P1084-T</strain>
    </source>
</reference>
<name>W5SAJ6_9VIRU</name>
<dbReference type="EMBL" id="KF740664">
    <property type="protein sequence ID" value="AHH01790.1"/>
    <property type="molecule type" value="Genomic_DNA"/>
</dbReference>
<dbReference type="KEGG" id="vg:18266251"/>
<proteinExistence type="predicted"/>
<evidence type="ECO:0000313" key="2">
    <source>
        <dbReference type="Proteomes" id="UP000202176"/>
    </source>
</evidence>
<dbReference type="Proteomes" id="UP000202176">
    <property type="component" value="Segment"/>
</dbReference>
<organism evidence="1 2">
    <name type="scientific">Pithovirus sibericum</name>
    <dbReference type="NCBI Taxonomy" id="1450746"/>
    <lineage>
        <taxon>Viruses</taxon>
        <taxon>Pithoviruses</taxon>
        <taxon>Orthopithovirinae</taxon>
        <taxon>Alphapithovirus</taxon>
        <taxon>Alphapithovirus sibericum</taxon>
    </lineage>
</organism>
<accession>W5SAJ6</accession>
<dbReference type="SUPFAM" id="SSF140860">
    <property type="entry name" value="Pseudo ankyrin repeat-like"/>
    <property type="match status" value="1"/>
</dbReference>
<dbReference type="RefSeq" id="YP_009001125.1">
    <property type="nucleotide sequence ID" value="NC_023423.1"/>
</dbReference>
<evidence type="ECO:0008006" key="3">
    <source>
        <dbReference type="Google" id="ProtNLM"/>
    </source>
</evidence>
<sequence length="410" mass="46413">MRPASSLQRTILYAKPYSQLLELIEVNPAFQVLSIDQDFWAEKAFLDFKVPRWYWSLTSELLSPPENYLYLLSQKGLIRESERVLDLNVCFSRAARMGNEELMDYFSSRLRRLGTEPEFRRAFNEALVGGHIQIVRNLSHLVVLKRESALPLACLSGNIELVEYVLTFPSEPARSKLSFNLALVRSLTVSYEFYLQVKKLLGNQLIHILPQTISSITSTGSVESFEEIYPKITSNEAIEFALMGAFISGNPVLIEKVLDSFPIPSQLILRAQRKSFAHRNDVQQYAALARQSSISLDEFLKDAEIALENNSYSVLSLILASHKFGPAQTQGLDNLFYFASEKGDLGIVHYISQRVDNLQFFIDNLEFAVKSGSLPLARYFALKLANHFPLQGIRSGNFQSLEILKGVVQN</sequence>
<protein>
    <recommendedName>
        <fullName evidence="3">Ankyrin repeat protein</fullName>
    </recommendedName>
</protein>
<keyword evidence="2" id="KW-1185">Reference proteome</keyword>
<dbReference type="GeneID" id="18266251"/>